<evidence type="ECO:0000313" key="1">
    <source>
        <dbReference type="EMBL" id="PRW59874.1"/>
    </source>
</evidence>
<sequence>MIPRGLAAKLGYCNQAGVPHRTFVQGTAEAQTASGDASYIMITQVPVSMAGCELSMPTFLGPDGKRQVVLVPVQAVRQLQRRGIAFHLL</sequence>
<organism evidence="1 2">
    <name type="scientific">Chlorella sorokiniana</name>
    <name type="common">Freshwater green alga</name>
    <dbReference type="NCBI Taxonomy" id="3076"/>
    <lineage>
        <taxon>Eukaryota</taxon>
        <taxon>Viridiplantae</taxon>
        <taxon>Chlorophyta</taxon>
        <taxon>core chlorophytes</taxon>
        <taxon>Trebouxiophyceae</taxon>
        <taxon>Chlorellales</taxon>
        <taxon>Chlorellaceae</taxon>
        <taxon>Chlorella clade</taxon>
        <taxon>Chlorella</taxon>
    </lineage>
</organism>
<comment type="caution">
    <text evidence="1">The sequence shown here is derived from an EMBL/GenBank/DDBJ whole genome shotgun (WGS) entry which is preliminary data.</text>
</comment>
<reference evidence="1 2" key="1">
    <citation type="journal article" date="2018" name="Plant J.">
        <title>Genome sequences of Chlorella sorokiniana UTEX 1602 and Micractinium conductrix SAG 241.80: implications to maltose excretion by a green alga.</title>
        <authorList>
            <person name="Arriola M.B."/>
            <person name="Velmurugan N."/>
            <person name="Zhang Y."/>
            <person name="Plunkett M.H."/>
            <person name="Hondzo H."/>
            <person name="Barney B.M."/>
        </authorList>
    </citation>
    <scope>NUCLEOTIDE SEQUENCE [LARGE SCALE GENOMIC DNA]</scope>
    <source>
        <strain evidence="2">UTEX 1602</strain>
    </source>
</reference>
<dbReference type="Proteomes" id="UP000239899">
    <property type="component" value="Unassembled WGS sequence"/>
</dbReference>
<keyword evidence="2" id="KW-1185">Reference proteome</keyword>
<accession>A0A2P6U0P0</accession>
<proteinExistence type="predicted"/>
<gene>
    <name evidence="1" type="ORF">C2E21_1630</name>
</gene>
<evidence type="ECO:0000313" key="2">
    <source>
        <dbReference type="Proteomes" id="UP000239899"/>
    </source>
</evidence>
<name>A0A2P6U0P0_CHLSO</name>
<protein>
    <submittedName>
        <fullName evidence="1">Uncharacterized protein</fullName>
    </submittedName>
</protein>
<dbReference type="EMBL" id="LHPG02000003">
    <property type="protein sequence ID" value="PRW59874.1"/>
    <property type="molecule type" value="Genomic_DNA"/>
</dbReference>
<dbReference type="AlphaFoldDB" id="A0A2P6U0P0"/>